<feature type="non-terminal residue" evidence="1">
    <location>
        <position position="1"/>
    </location>
</feature>
<gene>
    <name evidence="1" type="ORF">WMSIL1_LOCUS9738</name>
</gene>
<reference evidence="1 2" key="1">
    <citation type="submission" date="2019-07" db="EMBL/GenBank/DDBJ databases">
        <authorList>
            <person name="Jastrzebski P J."/>
            <person name="Paukszto L."/>
            <person name="Jastrzebski P J."/>
        </authorList>
    </citation>
    <scope>NUCLEOTIDE SEQUENCE [LARGE SCALE GENOMIC DNA]</scope>
    <source>
        <strain evidence="1 2">WMS-il1</strain>
    </source>
</reference>
<evidence type="ECO:0000313" key="1">
    <source>
        <dbReference type="EMBL" id="VUZ50924.1"/>
    </source>
</evidence>
<dbReference type="Proteomes" id="UP000321570">
    <property type="component" value="Unassembled WGS sequence"/>
</dbReference>
<accession>A0A564YWI3</accession>
<dbReference type="AlphaFoldDB" id="A0A564YWI3"/>
<evidence type="ECO:0000313" key="2">
    <source>
        <dbReference type="Proteomes" id="UP000321570"/>
    </source>
</evidence>
<name>A0A564YWI3_HYMDI</name>
<proteinExistence type="predicted"/>
<organism evidence="1 2">
    <name type="scientific">Hymenolepis diminuta</name>
    <name type="common">Rat tapeworm</name>
    <dbReference type="NCBI Taxonomy" id="6216"/>
    <lineage>
        <taxon>Eukaryota</taxon>
        <taxon>Metazoa</taxon>
        <taxon>Spiralia</taxon>
        <taxon>Lophotrochozoa</taxon>
        <taxon>Platyhelminthes</taxon>
        <taxon>Cestoda</taxon>
        <taxon>Eucestoda</taxon>
        <taxon>Cyclophyllidea</taxon>
        <taxon>Hymenolepididae</taxon>
        <taxon>Hymenolepis</taxon>
    </lineage>
</organism>
<dbReference type="EMBL" id="CABIJS010000410">
    <property type="protein sequence ID" value="VUZ50924.1"/>
    <property type="molecule type" value="Genomic_DNA"/>
</dbReference>
<sequence>CILSLLLIYGFISNAVIVFAPRTLNFGYNFDGISKDQDFYALFFRIRNKWQPTLKKLCNAQL</sequence>
<protein>
    <submittedName>
        <fullName evidence="1">Uncharacterized protein</fullName>
    </submittedName>
</protein>
<keyword evidence="2" id="KW-1185">Reference proteome</keyword>